<dbReference type="InterPro" id="IPR023302">
    <property type="entry name" value="Pept_S9A_N"/>
</dbReference>
<keyword evidence="2" id="KW-0645">Protease</keyword>
<gene>
    <name evidence="11" type="ORF">PhCBS80983_g06067</name>
</gene>
<dbReference type="AlphaFoldDB" id="A0A507DQP0"/>
<comment type="function">
    <text evidence="7">Serine peptidase whose precise substrate specificity remains unclear. Does not cleave peptides after a arginine or lysine residue. Regulates trans-Golgi network morphology and sorting by regulating the membrane binding of the AP-1 complex. May play a role in the regulation of synaptic vesicle exocytosis.</text>
</comment>
<protein>
    <recommendedName>
        <fullName evidence="5">Prolyl endopeptidase-like</fullName>
    </recommendedName>
    <alternativeName>
        <fullName evidence="6">Prolylendopeptidase-like</fullName>
    </alternativeName>
</protein>
<feature type="compositionally biased region" description="Low complexity" evidence="8">
    <location>
        <begin position="851"/>
        <end position="876"/>
    </location>
</feature>
<feature type="region of interest" description="Disordered" evidence="8">
    <location>
        <begin position="838"/>
        <end position="876"/>
    </location>
</feature>
<dbReference type="PRINTS" id="PR00862">
    <property type="entry name" value="PROLIGOPTASE"/>
</dbReference>
<feature type="region of interest" description="Disordered" evidence="8">
    <location>
        <begin position="1"/>
        <end position="68"/>
    </location>
</feature>
<evidence type="ECO:0000256" key="3">
    <source>
        <dbReference type="ARBA" id="ARBA00022801"/>
    </source>
</evidence>
<feature type="compositionally biased region" description="Basic and acidic residues" evidence="8">
    <location>
        <begin position="133"/>
        <end position="151"/>
    </location>
</feature>
<accession>A0A507DQP0</accession>
<evidence type="ECO:0000313" key="11">
    <source>
        <dbReference type="EMBL" id="TPX54034.1"/>
    </source>
</evidence>
<evidence type="ECO:0000313" key="12">
    <source>
        <dbReference type="Proteomes" id="UP000318582"/>
    </source>
</evidence>
<dbReference type="PANTHER" id="PTHR11757">
    <property type="entry name" value="PROTEASE FAMILY S9A OLIGOPEPTIDASE"/>
    <property type="match status" value="1"/>
</dbReference>
<evidence type="ECO:0000259" key="9">
    <source>
        <dbReference type="Pfam" id="PF00326"/>
    </source>
</evidence>
<proteinExistence type="inferred from homology"/>
<feature type="compositionally biased region" description="Low complexity" evidence="8">
    <location>
        <begin position="1004"/>
        <end position="1025"/>
    </location>
</feature>
<feature type="domain" description="Peptidase S9 prolyl oligopeptidase catalytic" evidence="9">
    <location>
        <begin position="662"/>
        <end position="839"/>
    </location>
</feature>
<evidence type="ECO:0000256" key="2">
    <source>
        <dbReference type="ARBA" id="ARBA00022670"/>
    </source>
</evidence>
<evidence type="ECO:0000259" key="10">
    <source>
        <dbReference type="Pfam" id="PF02897"/>
    </source>
</evidence>
<dbReference type="Pfam" id="PF02897">
    <property type="entry name" value="Peptidase_S9_N"/>
    <property type="match status" value="1"/>
</dbReference>
<dbReference type="Gene3D" id="2.130.10.120">
    <property type="entry name" value="Prolyl oligopeptidase, N-terminal domain"/>
    <property type="match status" value="1"/>
</dbReference>
<feature type="domain" description="Peptidase S9A N-terminal" evidence="10">
    <location>
        <begin position="145"/>
        <end position="553"/>
    </location>
</feature>
<dbReference type="SUPFAM" id="SSF50993">
    <property type="entry name" value="Peptidase/esterase 'gauge' domain"/>
    <property type="match status" value="1"/>
</dbReference>
<keyword evidence="12" id="KW-1185">Reference proteome</keyword>
<evidence type="ECO:0000256" key="8">
    <source>
        <dbReference type="SAM" id="MobiDB-lite"/>
    </source>
</evidence>
<feature type="compositionally biased region" description="Low complexity" evidence="8">
    <location>
        <begin position="966"/>
        <end position="980"/>
    </location>
</feature>
<comment type="similarity">
    <text evidence="1">Belongs to the peptidase S9A family.</text>
</comment>
<sequence>MSRSEPNSPEHRTVPSPLGTRRGTVNKSSTSDNKRHESLSRLAAVNTDLGSPSATRRSTINTSSVHPPLSNVAAVDTYIHSDPHNLVQLVPALAHLLSTFCLHHPDACLSTWDAHVKPLLESLHTASTQRQQQHADQEQHRPPSPVCDRKPNKSVNVHGETWEDDYAWLTDRDNPDVLKYIQEENDYALTMLEHTKPLQKLLYREFVSRIDEGEHSARVVGQEYRLHCRMRDNQEDIYLDENELSNSPEFEDASYFRLGFLKHSPDGKLIAYGIDSSGNERYTTYFMTMDSDSSTHNVLADRIEGVYEDLEFATDNSVFYTVLDDCERAYKFKRHRLGSDVGSDDLLYHEEDEMFFLSLTKTCDGQYIVLNSSAQITSETRCISTEHPDDPPLLLFPRRENIQYSVESHGKYYYILTNEDSKNNWLFRIPIPSLCKSATGVDLLENRETVIEHRDFVLIEGFELRRNHLIVFERSNCLQNVRIVDLSYDGFNAYHYMSFPETVYSMWPGTVREEERSLAKASQFDTNVFRFTYTSFVQPKQVVDYNMDERVMTVVYEEHIGGYDSDLYTSKRLFATGVDGTTVPVSIVYRRDLLGQVGAGSADHVITDEDEININNATHSNTNLLDICGGIGDGSVLNVADHSNPCLLHAYGAYGAFVNPIFSSARLSLLDRGFIYAAAHVRGGADMGNGWYEEGKLAKKPNTFLDFCSVAEHLCKEGYTTPQKLAIYGRSAGGLLIGAAINMRPDLFAAALTEVPFVDVVNTMFDPSIPWTAFEYEEWGNPADKDIYDVMKTYCPYSNIRGEALARNAYPHLLVVGGMNDPRVAFFEPLKFVAKMRGEKRRARERNSANTTTPTTTTTTDRPHSPTATTTTTTTTTSHYSLANMAGGTCIDTDLPTHSTPRHLLLRIEDAGHGGSSGQYSFLENLAFEYAFIISALGVPGTEPHHLPTAAFPPSSPSSTRRRRNTATATPKTQQQQQPQPLRPHAGDATDSTESLDSTSGWVQHQQQQQPQQHGDAGTAAAAAATHRRKKRGQPPDLLSDVDEKEYRRKAKGDRGPSTLFQ</sequence>
<name>A0A507DQP0_9FUNG</name>
<dbReference type="Proteomes" id="UP000318582">
    <property type="component" value="Unassembled WGS sequence"/>
</dbReference>
<keyword evidence="3" id="KW-0378">Hydrolase</keyword>
<dbReference type="EMBL" id="QEAQ01000174">
    <property type="protein sequence ID" value="TPX54034.1"/>
    <property type="molecule type" value="Genomic_DNA"/>
</dbReference>
<dbReference type="GO" id="GO:0006508">
    <property type="term" value="P:proteolysis"/>
    <property type="evidence" value="ECO:0007669"/>
    <property type="project" value="UniProtKB-KW"/>
</dbReference>
<feature type="region of interest" description="Disordered" evidence="8">
    <location>
        <begin position="945"/>
        <end position="1062"/>
    </location>
</feature>
<feature type="compositionally biased region" description="Low complexity" evidence="8">
    <location>
        <begin position="948"/>
        <end position="959"/>
    </location>
</feature>
<comment type="caution">
    <text evidence="11">The sequence shown here is derived from an EMBL/GenBank/DDBJ whole genome shotgun (WGS) entry which is preliminary data.</text>
</comment>
<evidence type="ECO:0000256" key="5">
    <source>
        <dbReference type="ARBA" id="ARBA00039290"/>
    </source>
</evidence>
<dbReference type="InterPro" id="IPR029058">
    <property type="entry name" value="AB_hydrolase_fold"/>
</dbReference>
<feature type="compositionally biased region" description="Polar residues" evidence="8">
    <location>
        <begin position="48"/>
        <end position="65"/>
    </location>
</feature>
<feature type="region of interest" description="Disordered" evidence="8">
    <location>
        <begin position="125"/>
        <end position="155"/>
    </location>
</feature>
<feature type="compositionally biased region" description="Polar residues" evidence="8">
    <location>
        <begin position="990"/>
        <end position="1003"/>
    </location>
</feature>
<reference evidence="11 12" key="1">
    <citation type="journal article" date="2019" name="Sci. Rep.">
        <title>Comparative genomics of chytrid fungi reveal insights into the obligate biotrophic and pathogenic lifestyle of Synchytrium endobioticum.</title>
        <authorList>
            <person name="van de Vossenberg B.T.L.H."/>
            <person name="Warris S."/>
            <person name="Nguyen H.D.T."/>
            <person name="van Gent-Pelzer M.P.E."/>
            <person name="Joly D.L."/>
            <person name="van de Geest H.C."/>
            <person name="Bonants P.J.M."/>
            <person name="Smith D.S."/>
            <person name="Levesque C.A."/>
            <person name="van der Lee T.A.J."/>
        </authorList>
    </citation>
    <scope>NUCLEOTIDE SEQUENCE [LARGE SCALE GENOMIC DNA]</scope>
    <source>
        <strain evidence="11 12">CBS 809.83</strain>
    </source>
</reference>
<dbReference type="InterPro" id="IPR051543">
    <property type="entry name" value="Serine_Peptidase_S9A"/>
</dbReference>
<dbReference type="SUPFAM" id="SSF53474">
    <property type="entry name" value="alpha/beta-Hydrolases"/>
    <property type="match status" value="1"/>
</dbReference>
<evidence type="ECO:0000256" key="7">
    <source>
        <dbReference type="ARBA" id="ARBA00045448"/>
    </source>
</evidence>
<dbReference type="InterPro" id="IPR001375">
    <property type="entry name" value="Peptidase_S9_cat"/>
</dbReference>
<dbReference type="InterPro" id="IPR002470">
    <property type="entry name" value="Peptidase_S9A"/>
</dbReference>
<organism evidence="11 12">
    <name type="scientific">Powellomyces hirtus</name>
    <dbReference type="NCBI Taxonomy" id="109895"/>
    <lineage>
        <taxon>Eukaryota</taxon>
        <taxon>Fungi</taxon>
        <taxon>Fungi incertae sedis</taxon>
        <taxon>Chytridiomycota</taxon>
        <taxon>Chytridiomycota incertae sedis</taxon>
        <taxon>Chytridiomycetes</taxon>
        <taxon>Spizellomycetales</taxon>
        <taxon>Powellomycetaceae</taxon>
        <taxon>Powellomyces</taxon>
    </lineage>
</organism>
<dbReference type="Pfam" id="PF00326">
    <property type="entry name" value="Peptidase_S9"/>
    <property type="match status" value="1"/>
</dbReference>
<feature type="non-terminal residue" evidence="11">
    <location>
        <position position="1062"/>
    </location>
</feature>
<evidence type="ECO:0000256" key="4">
    <source>
        <dbReference type="ARBA" id="ARBA00022825"/>
    </source>
</evidence>
<evidence type="ECO:0000256" key="1">
    <source>
        <dbReference type="ARBA" id="ARBA00005228"/>
    </source>
</evidence>
<dbReference type="GO" id="GO:0004252">
    <property type="term" value="F:serine-type endopeptidase activity"/>
    <property type="evidence" value="ECO:0007669"/>
    <property type="project" value="InterPro"/>
</dbReference>
<evidence type="ECO:0000256" key="6">
    <source>
        <dbReference type="ARBA" id="ARBA00042165"/>
    </source>
</evidence>
<dbReference type="PANTHER" id="PTHR11757:SF19">
    <property type="entry name" value="PROLYL ENDOPEPTIDASE-LIKE"/>
    <property type="match status" value="1"/>
</dbReference>
<dbReference type="Gene3D" id="3.40.50.1820">
    <property type="entry name" value="alpha/beta hydrolase"/>
    <property type="match status" value="1"/>
</dbReference>
<keyword evidence="4" id="KW-0720">Serine protease</keyword>